<sequence length="164" mass="18366">MLIVLIKSSVVPLLLSTADMMLEAFVLSPRYSLDAANWLEGIDPSRHYWLWVNGDPQLPVIIPGLIVSSIEELRTVIGQFRGLQSGESLKLTRIVGSCKIHCVSSNCYAIEARVDSALVWHLFDRETIESLLMAAHPDWLPAEKDLELGRKALMRSLNQPVYVP</sequence>
<reference evidence="1 2" key="1">
    <citation type="submission" date="2018-09" db="EMBL/GenBank/DDBJ databases">
        <title>Evolutionary history of phycoerythrin pigmentation in the water bloom-forming cyanobacterium Microcystis aeruginosa.</title>
        <authorList>
            <person name="Tanabe Y."/>
            <person name="Tanabe Y."/>
            <person name="Yamaguchi H."/>
        </authorList>
    </citation>
    <scope>NUCLEOTIDE SEQUENCE [LARGE SCALE GENOMIC DNA]</scope>
    <source>
        <strain evidence="1 2">NIES-2519</strain>
    </source>
</reference>
<dbReference type="Proteomes" id="UP000323569">
    <property type="component" value="Unassembled WGS sequence"/>
</dbReference>
<proteinExistence type="predicted"/>
<evidence type="ECO:0000313" key="1">
    <source>
        <dbReference type="EMBL" id="GCA69536.1"/>
    </source>
</evidence>
<protein>
    <submittedName>
        <fullName evidence="1">Uncharacterized protein</fullName>
    </submittedName>
</protein>
<comment type="caution">
    <text evidence="1">The sequence shown here is derived from an EMBL/GenBank/DDBJ whole genome shotgun (WGS) entry which is preliminary data.</text>
</comment>
<dbReference type="AlphaFoldDB" id="A0A5A5RAX3"/>
<organism evidence="1 2">
    <name type="scientific">Microcystis aeruginosa NIES-2519</name>
    <dbReference type="NCBI Taxonomy" id="2303981"/>
    <lineage>
        <taxon>Bacteria</taxon>
        <taxon>Bacillati</taxon>
        <taxon>Cyanobacteriota</taxon>
        <taxon>Cyanophyceae</taxon>
        <taxon>Oscillatoriophycideae</taxon>
        <taxon>Chroococcales</taxon>
        <taxon>Microcystaceae</taxon>
        <taxon>Microcystis</taxon>
    </lineage>
</organism>
<gene>
    <name evidence="1" type="ORF">MiYa_01063</name>
</gene>
<name>A0A5A5RAX3_MICAE</name>
<accession>A0A5A5RAX3</accession>
<evidence type="ECO:0000313" key="2">
    <source>
        <dbReference type="Proteomes" id="UP000323569"/>
    </source>
</evidence>
<dbReference type="EMBL" id="BHVO01000011">
    <property type="protein sequence ID" value="GCA69536.1"/>
    <property type="molecule type" value="Genomic_DNA"/>
</dbReference>